<dbReference type="Pfam" id="PF12146">
    <property type="entry name" value="Hydrolase_4"/>
    <property type="match status" value="1"/>
</dbReference>
<evidence type="ECO:0000259" key="1">
    <source>
        <dbReference type="Pfam" id="PF12146"/>
    </source>
</evidence>
<organism evidence="2 3">
    <name type="scientific">Virgibacillus byunsanensis</name>
    <dbReference type="NCBI Taxonomy" id="570945"/>
    <lineage>
        <taxon>Bacteria</taxon>
        <taxon>Bacillati</taxon>
        <taxon>Bacillota</taxon>
        <taxon>Bacilli</taxon>
        <taxon>Bacillales</taxon>
        <taxon>Bacillaceae</taxon>
        <taxon>Virgibacillus</taxon>
    </lineage>
</organism>
<dbReference type="Proteomes" id="UP001597040">
    <property type="component" value="Unassembled WGS sequence"/>
</dbReference>
<dbReference type="PIRSF" id="PIRSF017388">
    <property type="entry name" value="Esterase_lipase"/>
    <property type="match status" value="1"/>
</dbReference>
<gene>
    <name evidence="2" type="ORF">ACFQ3N_18680</name>
</gene>
<feature type="domain" description="Serine aminopeptidase S33" evidence="1">
    <location>
        <begin position="23"/>
        <end position="232"/>
    </location>
</feature>
<evidence type="ECO:0000313" key="2">
    <source>
        <dbReference type="EMBL" id="MFD1040406.1"/>
    </source>
</evidence>
<dbReference type="PANTHER" id="PTHR11614">
    <property type="entry name" value="PHOSPHOLIPASE-RELATED"/>
    <property type="match status" value="1"/>
</dbReference>
<dbReference type="Gene3D" id="3.40.50.1820">
    <property type="entry name" value="alpha/beta hydrolase"/>
    <property type="match status" value="1"/>
</dbReference>
<dbReference type="InterPro" id="IPR029058">
    <property type="entry name" value="AB_hydrolase_fold"/>
</dbReference>
<dbReference type="SUPFAM" id="SSF53474">
    <property type="entry name" value="alpha/beta-Hydrolases"/>
    <property type="match status" value="1"/>
</dbReference>
<dbReference type="GO" id="GO:0016787">
    <property type="term" value="F:hydrolase activity"/>
    <property type="evidence" value="ECO:0007669"/>
    <property type="project" value="UniProtKB-KW"/>
</dbReference>
<accession>A0ABW3LSK5</accession>
<dbReference type="RefSeq" id="WP_390364463.1">
    <property type="nucleotide sequence ID" value="NZ_JBHTKJ010000073.1"/>
</dbReference>
<keyword evidence="3" id="KW-1185">Reference proteome</keyword>
<comment type="caution">
    <text evidence="2">The sequence shown here is derived from an EMBL/GenBank/DDBJ whole genome shotgun (WGS) entry which is preliminary data.</text>
</comment>
<evidence type="ECO:0000313" key="3">
    <source>
        <dbReference type="Proteomes" id="UP001597040"/>
    </source>
</evidence>
<dbReference type="EMBL" id="JBHTKJ010000073">
    <property type="protein sequence ID" value="MFD1040406.1"/>
    <property type="molecule type" value="Genomic_DNA"/>
</dbReference>
<name>A0ABW3LSK5_9BACI</name>
<protein>
    <submittedName>
        <fullName evidence="2">Alpha/beta hydrolase</fullName>
    </submittedName>
</protein>
<proteinExistence type="predicted"/>
<sequence>MNENHPVMKNAEEFYFAGNDVGVLISHGFTGTTQSMFDVGKRIAEEGYTVLGPRLTGHGTHPEDMERATYKNWIADVEAGLEKVKESCSTIFVVGLSMGGTLALYLAENHPEITGIVPINAATSMPELGKNFNDLQAVDIRFVDGIGSDIKMEGVEELAYPQTPVKAMGEILSLMEIVRGNLKNITAPALIFSSIVDHVVPPENSTEIYNGISSEQKSFVQMENSYHVATLDNDKELIAEKCIQFIREQVKCVST</sequence>
<dbReference type="InterPro" id="IPR012354">
    <property type="entry name" value="Esterase_lipase"/>
</dbReference>
<dbReference type="InterPro" id="IPR022742">
    <property type="entry name" value="Hydrolase_4"/>
</dbReference>
<dbReference type="InterPro" id="IPR051044">
    <property type="entry name" value="MAG_DAG_Lipase"/>
</dbReference>
<reference evidence="3" key="1">
    <citation type="journal article" date="2019" name="Int. J. Syst. Evol. Microbiol.">
        <title>The Global Catalogue of Microorganisms (GCM) 10K type strain sequencing project: providing services to taxonomists for standard genome sequencing and annotation.</title>
        <authorList>
            <consortium name="The Broad Institute Genomics Platform"/>
            <consortium name="The Broad Institute Genome Sequencing Center for Infectious Disease"/>
            <person name="Wu L."/>
            <person name="Ma J."/>
        </authorList>
    </citation>
    <scope>NUCLEOTIDE SEQUENCE [LARGE SCALE GENOMIC DNA]</scope>
    <source>
        <strain evidence="3">CCUG 56754</strain>
    </source>
</reference>
<keyword evidence="2" id="KW-0378">Hydrolase</keyword>